<proteinExistence type="predicted"/>
<keyword evidence="4" id="KW-1185">Reference proteome</keyword>
<dbReference type="AlphaFoldDB" id="A0A7X2LV62"/>
<sequence>MLLALAPSLALVQTSALAAPVPDDAAGIIKTAKGSVTIERAGRKTAGVAGDVVMASDRISTGADGSAGITLRDETRMALGPNTTLAMEHFAFNTTTHEGRLDASVRRGTLAVVSGKIAKQSPTAVKFSTPSSVLGVRGTEFVVEVEGNGE</sequence>
<evidence type="ECO:0000313" key="3">
    <source>
        <dbReference type="EMBL" id="MRV73604.1"/>
    </source>
</evidence>
<comment type="caution">
    <text evidence="3">The sequence shown here is derived from an EMBL/GenBank/DDBJ whole genome shotgun (WGS) entry which is preliminary data.</text>
</comment>
<organism evidence="3 4">
    <name type="scientific">Pseudoduganella rivuli</name>
    <dbReference type="NCBI Taxonomy" id="2666085"/>
    <lineage>
        <taxon>Bacteria</taxon>
        <taxon>Pseudomonadati</taxon>
        <taxon>Pseudomonadota</taxon>
        <taxon>Betaproteobacteria</taxon>
        <taxon>Burkholderiales</taxon>
        <taxon>Oxalobacteraceae</taxon>
        <taxon>Telluria group</taxon>
        <taxon>Pseudoduganella</taxon>
    </lineage>
</organism>
<dbReference type="Gene3D" id="2.60.120.1440">
    <property type="match status" value="1"/>
</dbReference>
<keyword evidence="1" id="KW-0732">Signal</keyword>
<feature type="signal peptide" evidence="1">
    <location>
        <begin position="1"/>
        <end position="18"/>
    </location>
</feature>
<accession>A0A7X2LV62</accession>
<dbReference type="Pfam" id="PF04773">
    <property type="entry name" value="FecR"/>
    <property type="match status" value="1"/>
</dbReference>
<dbReference type="InterPro" id="IPR006860">
    <property type="entry name" value="FecR"/>
</dbReference>
<name>A0A7X2LV62_9BURK</name>
<evidence type="ECO:0000256" key="1">
    <source>
        <dbReference type="SAM" id="SignalP"/>
    </source>
</evidence>
<protein>
    <recommendedName>
        <fullName evidence="2">FecR protein domain-containing protein</fullName>
    </recommendedName>
</protein>
<gene>
    <name evidence="3" type="ORF">GJ700_17985</name>
</gene>
<evidence type="ECO:0000313" key="4">
    <source>
        <dbReference type="Proteomes" id="UP000446768"/>
    </source>
</evidence>
<dbReference type="PANTHER" id="PTHR38731">
    <property type="entry name" value="LIPL45-RELATED LIPOPROTEIN-RELATED"/>
    <property type="match status" value="1"/>
</dbReference>
<reference evidence="3 4" key="1">
    <citation type="submission" date="2019-11" db="EMBL/GenBank/DDBJ databases">
        <title>Novel species isolated from a subtropical stream in China.</title>
        <authorList>
            <person name="Lu H."/>
        </authorList>
    </citation>
    <scope>NUCLEOTIDE SEQUENCE [LARGE SCALE GENOMIC DNA]</scope>
    <source>
        <strain evidence="3 4">FT92W</strain>
    </source>
</reference>
<dbReference type="EMBL" id="WKJJ01000011">
    <property type="protein sequence ID" value="MRV73604.1"/>
    <property type="molecule type" value="Genomic_DNA"/>
</dbReference>
<feature type="chain" id="PRO_5030809558" description="FecR protein domain-containing protein" evidence="1">
    <location>
        <begin position="19"/>
        <end position="150"/>
    </location>
</feature>
<dbReference type="Proteomes" id="UP000446768">
    <property type="component" value="Unassembled WGS sequence"/>
</dbReference>
<evidence type="ECO:0000259" key="2">
    <source>
        <dbReference type="Pfam" id="PF04773"/>
    </source>
</evidence>
<feature type="domain" description="FecR protein" evidence="2">
    <location>
        <begin position="57"/>
        <end position="147"/>
    </location>
</feature>